<dbReference type="EMBL" id="LFVU01000026">
    <property type="protein sequence ID" value="KMT21860.1"/>
    <property type="molecule type" value="Genomic_DNA"/>
</dbReference>
<dbReference type="GO" id="GO:0016020">
    <property type="term" value="C:membrane"/>
    <property type="evidence" value="ECO:0007669"/>
    <property type="project" value="InterPro"/>
</dbReference>
<evidence type="ECO:0000313" key="13">
    <source>
        <dbReference type="Proteomes" id="UP000036756"/>
    </source>
</evidence>
<dbReference type="PANTHER" id="PTHR43547:SF2">
    <property type="entry name" value="HYBRID SIGNAL TRANSDUCTION HISTIDINE KINASE C"/>
    <property type="match status" value="1"/>
</dbReference>
<evidence type="ECO:0000256" key="8">
    <source>
        <dbReference type="PROSITE-ProRule" id="PRU00169"/>
    </source>
</evidence>
<dbReference type="Gene3D" id="1.10.287.130">
    <property type="match status" value="1"/>
</dbReference>
<evidence type="ECO:0000313" key="12">
    <source>
        <dbReference type="EMBL" id="KMT21860.1"/>
    </source>
</evidence>
<evidence type="ECO:0000256" key="4">
    <source>
        <dbReference type="ARBA" id="ARBA00022553"/>
    </source>
</evidence>
<dbReference type="InterPro" id="IPR004358">
    <property type="entry name" value="Sig_transdc_His_kin-like_C"/>
</dbReference>
<dbReference type="EC" id="2.7.13.3" evidence="2"/>
<feature type="transmembrane region" description="Helical" evidence="9">
    <location>
        <begin position="331"/>
        <end position="353"/>
    </location>
</feature>
<dbReference type="STRING" id="1121307.CLCY_3c01310"/>
<dbReference type="PROSITE" id="PS50110">
    <property type="entry name" value="RESPONSE_REGULATORY"/>
    <property type="match status" value="1"/>
</dbReference>
<dbReference type="Gene3D" id="3.40.50.2300">
    <property type="match status" value="1"/>
</dbReference>
<dbReference type="SUPFAM" id="SSF47384">
    <property type="entry name" value="Homodimeric domain of signal transducing histidine kinase"/>
    <property type="match status" value="1"/>
</dbReference>
<evidence type="ECO:0000256" key="5">
    <source>
        <dbReference type="ARBA" id="ARBA00022777"/>
    </source>
</evidence>
<evidence type="ECO:0000256" key="9">
    <source>
        <dbReference type="SAM" id="Phobius"/>
    </source>
</evidence>
<dbReference type="InterPro" id="IPR003594">
    <property type="entry name" value="HATPase_dom"/>
</dbReference>
<dbReference type="InterPro" id="IPR011006">
    <property type="entry name" value="CheY-like_superfamily"/>
</dbReference>
<keyword evidence="5 12" id="KW-0808">Transferase</keyword>
<evidence type="ECO:0000256" key="1">
    <source>
        <dbReference type="ARBA" id="ARBA00000085"/>
    </source>
</evidence>
<name>A0A0J8D716_CLOCY</name>
<comment type="caution">
    <text evidence="12">The sequence shown here is derived from an EMBL/GenBank/DDBJ whole genome shotgun (WGS) entry which is preliminary data.</text>
</comment>
<dbReference type="InterPro" id="IPR001789">
    <property type="entry name" value="Sig_transdc_resp-reg_receiver"/>
</dbReference>
<dbReference type="SUPFAM" id="SSF55874">
    <property type="entry name" value="ATPase domain of HSP90 chaperone/DNA topoisomerase II/histidine kinase"/>
    <property type="match status" value="2"/>
</dbReference>
<dbReference type="InterPro" id="IPR036890">
    <property type="entry name" value="HATPase_C_sf"/>
</dbReference>
<keyword evidence="6" id="KW-0902">Two-component regulatory system</keyword>
<dbReference type="InterPro" id="IPR005467">
    <property type="entry name" value="His_kinase_dom"/>
</dbReference>
<feature type="modified residue" description="4-aspartylphosphate" evidence="8">
    <location>
        <position position="738"/>
    </location>
</feature>
<evidence type="ECO:0000256" key="2">
    <source>
        <dbReference type="ARBA" id="ARBA00012438"/>
    </source>
</evidence>
<comment type="function">
    <text evidence="7">May play the central regulatory role in sporulation. It may be an element of the effector pathway responsible for the activation of sporulation genes in response to nutritional stress. Spo0A may act in concert with spo0H (a sigma factor) to control the expression of some genes that are critical to the sporulation process.</text>
</comment>
<keyword evidence="9" id="KW-1133">Transmembrane helix</keyword>
<dbReference type="Pfam" id="PF00072">
    <property type="entry name" value="Response_reg"/>
    <property type="match status" value="1"/>
</dbReference>
<feature type="transmembrane region" description="Helical" evidence="9">
    <location>
        <begin position="390"/>
        <end position="412"/>
    </location>
</feature>
<dbReference type="PANTHER" id="PTHR43547">
    <property type="entry name" value="TWO-COMPONENT HISTIDINE KINASE"/>
    <property type="match status" value="1"/>
</dbReference>
<dbReference type="PRINTS" id="PR00344">
    <property type="entry name" value="BCTRLSENSOR"/>
</dbReference>
<dbReference type="Proteomes" id="UP000036756">
    <property type="component" value="Unassembled WGS sequence"/>
</dbReference>
<dbReference type="SUPFAM" id="SSF52172">
    <property type="entry name" value="CheY-like"/>
    <property type="match status" value="1"/>
</dbReference>
<dbReference type="Pfam" id="PF02518">
    <property type="entry name" value="HATPase_c"/>
    <property type="match status" value="2"/>
</dbReference>
<dbReference type="OrthoDB" id="9809348at2"/>
<dbReference type="CDD" id="cd17574">
    <property type="entry name" value="REC_OmpR"/>
    <property type="match status" value="1"/>
</dbReference>
<keyword evidence="4 8" id="KW-0597">Phosphoprotein</keyword>
<keyword evidence="5 12" id="KW-0418">Kinase</keyword>
<dbReference type="PROSITE" id="PS50109">
    <property type="entry name" value="HIS_KIN"/>
    <property type="match status" value="2"/>
</dbReference>
<keyword evidence="9" id="KW-0472">Membrane</keyword>
<accession>A0A0J8D716</accession>
<dbReference type="GO" id="GO:0000155">
    <property type="term" value="F:phosphorelay sensor kinase activity"/>
    <property type="evidence" value="ECO:0007669"/>
    <property type="project" value="InterPro"/>
</dbReference>
<dbReference type="Pfam" id="PF06580">
    <property type="entry name" value="His_kinase"/>
    <property type="match status" value="1"/>
</dbReference>
<dbReference type="SMART" id="SM00448">
    <property type="entry name" value="REC"/>
    <property type="match status" value="1"/>
</dbReference>
<proteinExistence type="predicted"/>
<evidence type="ECO:0000259" key="10">
    <source>
        <dbReference type="PROSITE" id="PS50109"/>
    </source>
</evidence>
<keyword evidence="9" id="KW-0812">Transmembrane</keyword>
<feature type="domain" description="Response regulatory" evidence="11">
    <location>
        <begin position="689"/>
        <end position="805"/>
    </location>
</feature>
<feature type="domain" description="Histidine kinase" evidence="10">
    <location>
        <begin position="442"/>
        <end position="654"/>
    </location>
</feature>
<evidence type="ECO:0000256" key="3">
    <source>
        <dbReference type="ARBA" id="ARBA00018672"/>
    </source>
</evidence>
<feature type="domain" description="Histidine kinase" evidence="10">
    <location>
        <begin position="810"/>
        <end position="1014"/>
    </location>
</feature>
<dbReference type="InterPro" id="IPR036097">
    <property type="entry name" value="HisK_dim/P_sf"/>
</dbReference>
<dbReference type="Gene3D" id="3.30.565.10">
    <property type="entry name" value="Histidine kinase-like ATPase, C-terminal domain"/>
    <property type="match status" value="2"/>
</dbReference>
<keyword evidence="13" id="KW-1185">Reference proteome</keyword>
<feature type="transmembrane region" description="Helical" evidence="9">
    <location>
        <begin position="238"/>
        <end position="258"/>
    </location>
</feature>
<evidence type="ECO:0000259" key="11">
    <source>
        <dbReference type="PROSITE" id="PS50110"/>
    </source>
</evidence>
<dbReference type="AlphaFoldDB" id="A0A0J8D716"/>
<evidence type="ECO:0000256" key="7">
    <source>
        <dbReference type="ARBA" id="ARBA00024867"/>
    </source>
</evidence>
<sequence>MKSLLRLFIVLGMVFVLLVILNYESVYSHKGIEAKKGKMDLTNWDFGRDGIIRLDGEWEVYEGRLLTPKDFKGIGNLKPLPTGYVKLTLSPIHNEEGFNLSPKGVRTYRLNITLKNTKDILGLKVENIKMSNRVFINSKLEGQSGNPAFKDKGYKPNTAPYSTYFAIDGNKLQIILQVANFDYPFQGYLYKLHLGLQEHISLVTTTKISLEMAVTICAFFFSIYYLSIYSMSKKDKSYLYWGINIITIMIALFVSGQMILVELLPRIPFYAFIKLKQLAYMLRILSLIGIVNQINKNIIRKNELKAVKIIGISYITVVLITSYSISVYIDSVIYIPMICFLIILTTRLATDIFKNKKEALDRKESTLFVHCMISIIINAINNQLYSFNLVYSRLIGSSALGFFMIYMAYILSNRYFLAYRNMESMADRLMQMDIIKDEFITKTSYELKAPLYGIVKISETIIRENRELLDNSDFNKIIMLRSMALRLSGIVNNTLDVTLLRNNQLKLSISFVDIMVCANIVVEGFKYITQKKDIEITNNIRESVMVKGDKNKIGQVLFNLINNAVENMDKGKIEINIKKQGSRVSISVEDTGFGISLEKIEKVFRPYEYEGSEERSFGLYISRQLVELMEGELYLDWTEVNVGSRFIFSLPYTDKKSNLESKISEIDNYNIKPLTGILEKENIAGERNTILIVEDEMENIMVALSILRNEDYNVLIASSKDDAMRKVAENNIDLVILDLIIPGASGIDICKEMRKVYTLIEMPILISTLKNTNYDLNLALRAGANDFITKPFEEKEMIARVKTLINLKKSMEEAVKNELAFLQAQIKPHFLYNSLTAIISFCYTDGERAAKLLTHFSKYLRFTFDMDNKAMYTILRKELEAVDAYVEIKKARLGEKIKIEYDIQPDMMDEKIPSLYIQPLVENAINHGLYEKEDGGTVSVSVRRIEGRVFIQVKDDGVGMTKEKLKELNSMDYNNSGVGLSNIRKRARRLNEADMIIHSIEGKGTTITIIFRYL</sequence>
<feature type="transmembrane region" description="Helical" evidence="9">
    <location>
        <begin position="306"/>
        <end position="325"/>
    </location>
</feature>
<organism evidence="12 13">
    <name type="scientific">Clostridium cylindrosporum DSM 605</name>
    <dbReference type="NCBI Taxonomy" id="1121307"/>
    <lineage>
        <taxon>Bacteria</taxon>
        <taxon>Bacillati</taxon>
        <taxon>Bacillota</taxon>
        <taxon>Clostridia</taxon>
        <taxon>Eubacteriales</taxon>
        <taxon>Clostridiaceae</taxon>
        <taxon>Clostridium</taxon>
    </lineage>
</organism>
<protein>
    <recommendedName>
        <fullName evidence="3">Stage 0 sporulation protein A homolog</fullName>
        <ecNumber evidence="2">2.7.13.3</ecNumber>
    </recommendedName>
</protein>
<feature type="transmembrane region" description="Helical" evidence="9">
    <location>
        <begin position="278"/>
        <end position="294"/>
    </location>
</feature>
<dbReference type="RefSeq" id="WP_048570510.1">
    <property type="nucleotide sequence ID" value="NZ_LFVU01000026.1"/>
</dbReference>
<comment type="catalytic activity">
    <reaction evidence="1">
        <text>ATP + protein L-histidine = ADP + protein N-phospho-L-histidine.</text>
        <dbReference type="EC" id="2.7.13.3"/>
    </reaction>
</comment>
<reference evidence="12 13" key="1">
    <citation type="submission" date="2015-06" db="EMBL/GenBank/DDBJ databases">
        <title>Draft genome sequence of the purine-degrading Clostridium cylindrosporum HC-1 (DSM 605).</title>
        <authorList>
            <person name="Poehlein A."/>
            <person name="Schiel-Bengelsdorf B."/>
            <person name="Bengelsdorf F."/>
            <person name="Daniel R."/>
            <person name="Duerre P."/>
        </authorList>
    </citation>
    <scope>NUCLEOTIDE SEQUENCE [LARGE SCALE GENOMIC DNA]</scope>
    <source>
        <strain evidence="12 13">DSM 605</strain>
    </source>
</reference>
<feature type="transmembrane region" description="Helical" evidence="9">
    <location>
        <begin position="208"/>
        <end position="226"/>
    </location>
</feature>
<dbReference type="PATRIC" id="fig|1121307.3.peg.1483"/>
<evidence type="ECO:0000256" key="6">
    <source>
        <dbReference type="ARBA" id="ARBA00023012"/>
    </source>
</evidence>
<dbReference type="SMART" id="SM00387">
    <property type="entry name" value="HATPase_c"/>
    <property type="match status" value="2"/>
</dbReference>
<dbReference type="InterPro" id="IPR010559">
    <property type="entry name" value="Sig_transdc_His_kin_internal"/>
</dbReference>
<gene>
    <name evidence="12" type="ORF">CLCY_3c01310</name>
</gene>